<dbReference type="PANTHER" id="PTHR33884">
    <property type="entry name" value="UPF0410 PROTEIN YMGE"/>
    <property type="match status" value="1"/>
</dbReference>
<organism evidence="8 9">
    <name type="scientific">Dyella dinghuensis</name>
    <dbReference type="NCBI Taxonomy" id="1920169"/>
    <lineage>
        <taxon>Bacteria</taxon>
        <taxon>Pseudomonadati</taxon>
        <taxon>Pseudomonadota</taxon>
        <taxon>Gammaproteobacteria</taxon>
        <taxon>Lysobacterales</taxon>
        <taxon>Rhodanobacteraceae</taxon>
        <taxon>Dyella</taxon>
    </lineage>
</organism>
<sequence length="85" mass="9413">MLNFIWFIIVGFFVGLIARWVVPGENHMGFLMTTVVGIVGSIIGGLIGYLFKRPPPGSKFHTAGFLMSIVGAIILMLLLRYFNPQ</sequence>
<name>A0A432LY50_9GAMM</name>
<dbReference type="Pfam" id="PF04226">
    <property type="entry name" value="Transgly_assoc"/>
    <property type="match status" value="1"/>
</dbReference>
<dbReference type="AlphaFoldDB" id="A0A432LY50"/>
<comment type="similarity">
    <text evidence="2">Belongs to the UPF0410 family.</text>
</comment>
<protein>
    <submittedName>
        <fullName evidence="8">GlsB/YeaQ/YmgE family stress response membrane protein</fullName>
    </submittedName>
</protein>
<dbReference type="Proteomes" id="UP000267077">
    <property type="component" value="Unassembled WGS sequence"/>
</dbReference>
<dbReference type="OrthoDB" id="9811343at2"/>
<proteinExistence type="inferred from homology"/>
<evidence type="ECO:0000256" key="6">
    <source>
        <dbReference type="ARBA" id="ARBA00023136"/>
    </source>
</evidence>
<keyword evidence="4 7" id="KW-0812">Transmembrane</keyword>
<keyword evidence="6 7" id="KW-0472">Membrane</keyword>
<feature type="transmembrane region" description="Helical" evidence="7">
    <location>
        <begin position="28"/>
        <end position="51"/>
    </location>
</feature>
<dbReference type="RefSeq" id="WP_126672939.1">
    <property type="nucleotide sequence ID" value="NZ_RYZR01000003.1"/>
</dbReference>
<evidence type="ECO:0000313" key="9">
    <source>
        <dbReference type="Proteomes" id="UP000267077"/>
    </source>
</evidence>
<evidence type="ECO:0000256" key="5">
    <source>
        <dbReference type="ARBA" id="ARBA00022989"/>
    </source>
</evidence>
<dbReference type="EMBL" id="RYZR01000003">
    <property type="protein sequence ID" value="RUL66313.1"/>
    <property type="molecule type" value="Genomic_DNA"/>
</dbReference>
<feature type="transmembrane region" description="Helical" evidence="7">
    <location>
        <begin position="63"/>
        <end position="82"/>
    </location>
</feature>
<dbReference type="GO" id="GO:0005886">
    <property type="term" value="C:plasma membrane"/>
    <property type="evidence" value="ECO:0007669"/>
    <property type="project" value="UniProtKB-SubCell"/>
</dbReference>
<evidence type="ECO:0000256" key="7">
    <source>
        <dbReference type="SAM" id="Phobius"/>
    </source>
</evidence>
<evidence type="ECO:0000256" key="1">
    <source>
        <dbReference type="ARBA" id="ARBA00004651"/>
    </source>
</evidence>
<evidence type="ECO:0000313" key="8">
    <source>
        <dbReference type="EMBL" id="RUL66313.1"/>
    </source>
</evidence>
<accession>A0A432LY50</accession>
<evidence type="ECO:0000256" key="3">
    <source>
        <dbReference type="ARBA" id="ARBA00022475"/>
    </source>
</evidence>
<keyword evidence="9" id="KW-1185">Reference proteome</keyword>
<evidence type="ECO:0000256" key="4">
    <source>
        <dbReference type="ARBA" id="ARBA00022692"/>
    </source>
</evidence>
<keyword evidence="3" id="KW-1003">Cell membrane</keyword>
<comment type="caution">
    <text evidence="8">The sequence shown here is derived from an EMBL/GenBank/DDBJ whole genome shotgun (WGS) entry which is preliminary data.</text>
</comment>
<comment type="subcellular location">
    <subcellularLocation>
        <location evidence="1">Cell membrane</location>
        <topology evidence="1">Multi-pass membrane protein</topology>
    </subcellularLocation>
</comment>
<feature type="transmembrane region" description="Helical" evidence="7">
    <location>
        <begin position="5"/>
        <end position="22"/>
    </location>
</feature>
<evidence type="ECO:0000256" key="2">
    <source>
        <dbReference type="ARBA" id="ARBA00011006"/>
    </source>
</evidence>
<dbReference type="PANTHER" id="PTHR33884:SF3">
    <property type="entry name" value="UPF0410 PROTEIN YMGE"/>
    <property type="match status" value="1"/>
</dbReference>
<keyword evidence="5 7" id="KW-1133">Transmembrane helix</keyword>
<reference evidence="8 9" key="1">
    <citation type="submission" date="2018-12" db="EMBL/GenBank/DDBJ databases">
        <title>Dyella dinghuensis sp. nov. DHOA06 and Dyella choica sp. nov. 4M-K27, isolated from forest soil.</title>
        <authorList>
            <person name="Qiu L.-H."/>
            <person name="Gao Z.-H."/>
        </authorList>
    </citation>
    <scope>NUCLEOTIDE SEQUENCE [LARGE SCALE GENOMIC DNA]</scope>
    <source>
        <strain evidence="8 9">DHOA06</strain>
    </source>
</reference>
<gene>
    <name evidence="8" type="ORF">EKH79_06455</name>
</gene>
<dbReference type="InterPro" id="IPR007341">
    <property type="entry name" value="Transgly_assoc"/>
</dbReference>